<dbReference type="PROSITE" id="PS51848">
    <property type="entry name" value="BMERB"/>
    <property type="match status" value="1"/>
</dbReference>
<dbReference type="SMART" id="SM01203">
    <property type="entry name" value="DUF3585"/>
    <property type="match status" value="1"/>
</dbReference>
<feature type="domain" description="C2 NT-type" evidence="7">
    <location>
        <begin position="8"/>
        <end position="158"/>
    </location>
</feature>
<evidence type="ECO:0000256" key="4">
    <source>
        <dbReference type="ARBA" id="ARBA00023054"/>
    </source>
</evidence>
<evidence type="ECO:0000256" key="2">
    <source>
        <dbReference type="ARBA" id="ARBA00022553"/>
    </source>
</evidence>
<evidence type="ECO:0000259" key="8">
    <source>
        <dbReference type="PROSITE" id="PS51848"/>
    </source>
</evidence>
<feature type="compositionally biased region" description="Basic and acidic residues" evidence="5">
    <location>
        <begin position="354"/>
        <end position="365"/>
    </location>
</feature>
<evidence type="ECO:0000256" key="1">
    <source>
        <dbReference type="ARBA" id="ARBA00004177"/>
    </source>
</evidence>
<dbReference type="InterPro" id="IPR001715">
    <property type="entry name" value="CH_dom"/>
</dbReference>
<evidence type="ECO:0000256" key="5">
    <source>
        <dbReference type="SAM" id="MobiDB-lite"/>
    </source>
</evidence>
<dbReference type="CDD" id="cd21198">
    <property type="entry name" value="CH_EHBP"/>
    <property type="match status" value="1"/>
</dbReference>
<feature type="domain" description="BMERB" evidence="8">
    <location>
        <begin position="797"/>
        <end position="949"/>
    </location>
</feature>
<dbReference type="Pfam" id="PF12130">
    <property type="entry name" value="bMERB_dom"/>
    <property type="match status" value="1"/>
</dbReference>
<dbReference type="FunFam" id="1.10.418.10:FF:000023">
    <property type="entry name" value="EH domain-binding protein 1 isoform X1"/>
    <property type="match status" value="1"/>
</dbReference>
<dbReference type="Pfam" id="PF00307">
    <property type="entry name" value="CH"/>
    <property type="match status" value="1"/>
</dbReference>
<dbReference type="InterPro" id="IPR036872">
    <property type="entry name" value="CH_dom_sf"/>
</dbReference>
<reference evidence="9 11" key="2">
    <citation type="journal article" date="2008" name="Bioinformatics">
        <title>Assembly reconciliation.</title>
        <authorList>
            <person name="Zimin A.V."/>
            <person name="Smith D.R."/>
            <person name="Sutton G."/>
            <person name="Yorke J.A."/>
        </authorList>
    </citation>
    <scope>NUCLEOTIDE SEQUENCE [LARGE SCALE GENOMIC DNA]</scope>
    <source>
        <strain evidence="9 11">TSC#14021-0224.01</strain>
    </source>
</reference>
<dbReference type="Gene3D" id="1.10.418.10">
    <property type="entry name" value="Calponin-like domain"/>
    <property type="match status" value="1"/>
</dbReference>
<dbReference type="OrthoDB" id="5972258at2759"/>
<dbReference type="PROSITE" id="PS51840">
    <property type="entry name" value="C2_NT"/>
    <property type="match status" value="1"/>
</dbReference>
<dbReference type="GO" id="GO:0005768">
    <property type="term" value="C:endosome"/>
    <property type="evidence" value="ECO:0007669"/>
    <property type="project" value="UniProtKB-SubCell"/>
</dbReference>
<reference evidence="9" key="3">
    <citation type="submission" date="2015-11" db="EMBL/GenBank/DDBJ databases">
        <authorList>
            <consortium name="FlyBase"/>
        </authorList>
    </citation>
    <scope>NUCLEOTIDE SEQUENCE</scope>
    <source>
        <strain evidence="9">TSC#14021-0224.01</strain>
    </source>
</reference>
<dbReference type="InterPro" id="IPR050540">
    <property type="entry name" value="F-actin_Monoox_Mical"/>
</dbReference>
<keyword evidence="3" id="KW-0967">Endosome</keyword>
<reference evidence="9 11" key="1">
    <citation type="journal article" date="2007" name="Nature">
        <title>Evolution of genes and genomes on the Drosophila phylogeny.</title>
        <authorList>
            <consortium name="Drosophila 12 Genomes Consortium"/>
            <person name="Clark A.G."/>
            <person name="Eisen M.B."/>
            <person name="Smith D.R."/>
            <person name="Bergman C.M."/>
            <person name="Oliver B."/>
            <person name="Markow T.A."/>
            <person name="Kaufman T.C."/>
            <person name="Kellis M."/>
            <person name="Gelbart W."/>
            <person name="Iyer V.N."/>
            <person name="Pollard D.A."/>
            <person name="Sackton T.B."/>
            <person name="Larracuente A.M."/>
            <person name="Singh N.D."/>
            <person name="Abad J.P."/>
            <person name="Abt D.N."/>
            <person name="Adryan B."/>
            <person name="Aguade M."/>
            <person name="Akashi H."/>
            <person name="Anderson W.W."/>
            <person name="Aquadro C.F."/>
            <person name="Ardell D.H."/>
            <person name="Arguello R."/>
            <person name="Artieri C.G."/>
            <person name="Barbash D.A."/>
            <person name="Barker D."/>
            <person name="Barsanti P."/>
            <person name="Batterham P."/>
            <person name="Batzoglou S."/>
            <person name="Begun D."/>
            <person name="Bhutkar A."/>
            <person name="Blanco E."/>
            <person name="Bosak S.A."/>
            <person name="Bradley R.K."/>
            <person name="Brand A.D."/>
            <person name="Brent M.R."/>
            <person name="Brooks A.N."/>
            <person name="Brown R.H."/>
            <person name="Butlin R.K."/>
            <person name="Caggese C."/>
            <person name="Calvi B.R."/>
            <person name="Bernardo de Carvalho A."/>
            <person name="Caspi A."/>
            <person name="Castrezana S."/>
            <person name="Celniker S.E."/>
            <person name="Chang J.L."/>
            <person name="Chapple C."/>
            <person name="Chatterji S."/>
            <person name="Chinwalla A."/>
            <person name="Civetta A."/>
            <person name="Clifton S.W."/>
            <person name="Comeron J.M."/>
            <person name="Costello J.C."/>
            <person name="Coyne J.A."/>
            <person name="Daub J."/>
            <person name="David R.G."/>
            <person name="Delcher A.L."/>
            <person name="Delehaunty K."/>
            <person name="Do C.B."/>
            <person name="Ebling H."/>
            <person name="Edwards K."/>
            <person name="Eickbush T."/>
            <person name="Evans J.D."/>
            <person name="Filipski A."/>
            <person name="Findeiss S."/>
            <person name="Freyhult E."/>
            <person name="Fulton L."/>
            <person name="Fulton R."/>
            <person name="Garcia A.C."/>
            <person name="Gardiner A."/>
            <person name="Garfield D.A."/>
            <person name="Garvin B.E."/>
            <person name="Gibson G."/>
            <person name="Gilbert D."/>
            <person name="Gnerre S."/>
            <person name="Godfrey J."/>
            <person name="Good R."/>
            <person name="Gotea V."/>
            <person name="Gravely B."/>
            <person name="Greenberg A.J."/>
            <person name="Griffiths-Jones S."/>
            <person name="Gross S."/>
            <person name="Guigo R."/>
            <person name="Gustafson E.A."/>
            <person name="Haerty W."/>
            <person name="Hahn M.W."/>
            <person name="Halligan D.L."/>
            <person name="Halpern A.L."/>
            <person name="Halter G.M."/>
            <person name="Han M.V."/>
            <person name="Heger A."/>
            <person name="Hillier L."/>
            <person name="Hinrichs A.S."/>
            <person name="Holmes I."/>
            <person name="Hoskins R.A."/>
            <person name="Hubisz M.J."/>
            <person name="Hultmark D."/>
            <person name="Huntley M.A."/>
            <person name="Jaffe D.B."/>
            <person name="Jagadeeshan S."/>
            <person name="Jeck W.R."/>
            <person name="Johnson J."/>
            <person name="Jones C.D."/>
            <person name="Jordan W.C."/>
            <person name="Karpen G.H."/>
            <person name="Kataoka E."/>
            <person name="Keightley P.D."/>
            <person name="Kheradpour P."/>
            <person name="Kirkness E.F."/>
            <person name="Koerich L.B."/>
            <person name="Kristiansen K."/>
            <person name="Kudrna D."/>
            <person name="Kulathinal R.J."/>
            <person name="Kumar S."/>
            <person name="Kwok R."/>
            <person name="Lander E."/>
            <person name="Langley C.H."/>
            <person name="Lapoint R."/>
            <person name="Lazzaro B.P."/>
            <person name="Lee S.J."/>
            <person name="Levesque L."/>
            <person name="Li R."/>
            <person name="Lin C.F."/>
            <person name="Lin M.F."/>
            <person name="Lindblad-Toh K."/>
            <person name="Llopart A."/>
            <person name="Long M."/>
            <person name="Low L."/>
            <person name="Lozovsky E."/>
            <person name="Lu J."/>
            <person name="Luo M."/>
            <person name="Machado C.A."/>
            <person name="Makalowski W."/>
            <person name="Marzo M."/>
            <person name="Matsuda M."/>
            <person name="Matzkin L."/>
            <person name="McAllister B."/>
            <person name="McBride C.S."/>
            <person name="McKernan B."/>
            <person name="McKernan K."/>
            <person name="Mendez-Lago M."/>
            <person name="Minx P."/>
            <person name="Mollenhauer M.U."/>
            <person name="Montooth K."/>
            <person name="Mount S.M."/>
            <person name="Mu X."/>
            <person name="Myers E."/>
            <person name="Negre B."/>
            <person name="Newfeld S."/>
            <person name="Nielsen R."/>
            <person name="Noor M.A."/>
            <person name="O'Grady P."/>
            <person name="Pachter L."/>
            <person name="Papaceit M."/>
            <person name="Parisi M.J."/>
            <person name="Parisi M."/>
            <person name="Parts L."/>
            <person name="Pedersen J.S."/>
            <person name="Pesole G."/>
            <person name="Phillippy A.M."/>
            <person name="Ponting C.P."/>
            <person name="Pop M."/>
            <person name="Porcelli D."/>
            <person name="Powell J.R."/>
            <person name="Prohaska S."/>
            <person name="Pruitt K."/>
            <person name="Puig M."/>
            <person name="Quesneville H."/>
            <person name="Ram K.R."/>
            <person name="Rand D."/>
            <person name="Rasmussen M.D."/>
            <person name="Reed L.K."/>
            <person name="Reenan R."/>
            <person name="Reily A."/>
            <person name="Remington K.A."/>
            <person name="Rieger T.T."/>
            <person name="Ritchie M.G."/>
            <person name="Robin C."/>
            <person name="Rogers Y.H."/>
            <person name="Rohde C."/>
            <person name="Rozas J."/>
            <person name="Rubenfield M.J."/>
            <person name="Ruiz A."/>
            <person name="Russo S."/>
            <person name="Salzberg S.L."/>
            <person name="Sanchez-Gracia A."/>
            <person name="Saranga D.J."/>
            <person name="Sato H."/>
            <person name="Schaeffer S.W."/>
            <person name="Schatz M.C."/>
            <person name="Schlenke T."/>
            <person name="Schwartz R."/>
            <person name="Segarra C."/>
            <person name="Singh R.S."/>
            <person name="Sirot L."/>
            <person name="Sirota M."/>
            <person name="Sisneros N.B."/>
            <person name="Smith C.D."/>
            <person name="Smith T.F."/>
            <person name="Spieth J."/>
            <person name="Stage D.E."/>
            <person name="Stark A."/>
            <person name="Stephan W."/>
            <person name="Strausberg R.L."/>
            <person name="Strempel S."/>
            <person name="Sturgill D."/>
            <person name="Sutton G."/>
            <person name="Sutton G.G."/>
            <person name="Tao W."/>
            <person name="Teichmann S."/>
            <person name="Tobari Y.N."/>
            <person name="Tomimura Y."/>
            <person name="Tsolas J.M."/>
            <person name="Valente V.L."/>
            <person name="Venter E."/>
            <person name="Venter J.C."/>
            <person name="Vicario S."/>
            <person name="Vieira F.G."/>
            <person name="Vilella A.J."/>
            <person name="Villasante A."/>
            <person name="Walenz B."/>
            <person name="Wang J."/>
            <person name="Wasserman M."/>
            <person name="Watts T."/>
            <person name="Wilson D."/>
            <person name="Wilson R.K."/>
            <person name="Wing R.A."/>
            <person name="Wolfner M.F."/>
            <person name="Wong A."/>
            <person name="Wong G.K."/>
            <person name="Wu C.I."/>
            <person name="Wu G."/>
            <person name="Yamamoto D."/>
            <person name="Yang H.P."/>
            <person name="Yang S.P."/>
            <person name="Yorke J.A."/>
            <person name="Yoshida K."/>
            <person name="Zdobnov E."/>
            <person name="Zhang P."/>
            <person name="Zhang Y."/>
            <person name="Zimin A.V."/>
            <person name="Baldwin J."/>
            <person name="Abdouelleil A."/>
            <person name="Abdulkadir J."/>
            <person name="Abebe A."/>
            <person name="Abera B."/>
            <person name="Abreu J."/>
            <person name="Acer S.C."/>
            <person name="Aftuck L."/>
            <person name="Alexander A."/>
            <person name="An P."/>
            <person name="Anderson E."/>
            <person name="Anderson S."/>
            <person name="Arachi H."/>
            <person name="Azer M."/>
            <person name="Bachantsang P."/>
            <person name="Barry A."/>
            <person name="Bayul T."/>
            <person name="Berlin A."/>
            <person name="Bessette D."/>
            <person name="Bloom T."/>
            <person name="Blye J."/>
            <person name="Boguslavskiy L."/>
            <person name="Bonnet C."/>
            <person name="Boukhgalter B."/>
            <person name="Bourzgui I."/>
            <person name="Brown A."/>
            <person name="Cahill P."/>
            <person name="Channer S."/>
            <person name="Cheshatsang Y."/>
            <person name="Chuda L."/>
            <person name="Citroen M."/>
            <person name="Collymore A."/>
            <person name="Cooke P."/>
            <person name="Costello M."/>
            <person name="D'Aco K."/>
            <person name="Daza R."/>
            <person name="De Haan G."/>
            <person name="DeGray S."/>
            <person name="DeMaso C."/>
            <person name="Dhargay N."/>
            <person name="Dooley K."/>
            <person name="Dooley E."/>
            <person name="Doricent M."/>
            <person name="Dorje P."/>
            <person name="Dorjee K."/>
            <person name="Dupes A."/>
            <person name="Elong R."/>
            <person name="Falk J."/>
            <person name="Farina A."/>
            <person name="Faro S."/>
            <person name="Ferguson D."/>
            <person name="Fisher S."/>
            <person name="Foley C.D."/>
            <person name="Franke A."/>
            <person name="Friedrich D."/>
            <person name="Gadbois L."/>
            <person name="Gearin G."/>
            <person name="Gearin C.R."/>
            <person name="Giannoukos G."/>
            <person name="Goode T."/>
            <person name="Graham J."/>
            <person name="Grandbois E."/>
            <person name="Grewal S."/>
            <person name="Gyaltsen K."/>
            <person name="Hafez N."/>
            <person name="Hagos B."/>
            <person name="Hall J."/>
            <person name="Henson C."/>
            <person name="Hollinger A."/>
            <person name="Honan T."/>
            <person name="Huard M.D."/>
            <person name="Hughes L."/>
            <person name="Hurhula B."/>
            <person name="Husby M.E."/>
            <person name="Kamat A."/>
            <person name="Kanga B."/>
            <person name="Kashin S."/>
            <person name="Khazanovich D."/>
            <person name="Kisner P."/>
            <person name="Lance K."/>
            <person name="Lara M."/>
            <person name="Lee W."/>
            <person name="Lennon N."/>
            <person name="Letendre F."/>
            <person name="LeVine R."/>
            <person name="Lipovsky A."/>
            <person name="Liu X."/>
            <person name="Liu J."/>
            <person name="Liu S."/>
            <person name="Lokyitsang T."/>
            <person name="Lokyitsang Y."/>
            <person name="Lubonja R."/>
            <person name="Lui A."/>
            <person name="MacDonald P."/>
            <person name="Magnisalis V."/>
            <person name="Maru K."/>
            <person name="Matthews C."/>
            <person name="McCusker W."/>
            <person name="McDonough S."/>
            <person name="Mehta T."/>
            <person name="Meldrim J."/>
            <person name="Meneus L."/>
            <person name="Mihai O."/>
            <person name="Mihalev A."/>
            <person name="Mihova T."/>
            <person name="Mittelman R."/>
            <person name="Mlenga V."/>
            <person name="Montmayeur A."/>
            <person name="Mulrain L."/>
            <person name="Navidi A."/>
            <person name="Naylor J."/>
            <person name="Negash T."/>
            <person name="Nguyen T."/>
            <person name="Nguyen N."/>
            <person name="Nicol R."/>
            <person name="Norbu C."/>
            <person name="Norbu N."/>
            <person name="Novod N."/>
            <person name="O'Neill B."/>
            <person name="Osman S."/>
            <person name="Markiewicz E."/>
            <person name="Oyono O.L."/>
            <person name="Patti C."/>
            <person name="Phunkhang P."/>
            <person name="Pierre F."/>
            <person name="Priest M."/>
            <person name="Raghuraman S."/>
            <person name="Rege F."/>
            <person name="Reyes R."/>
            <person name="Rise C."/>
            <person name="Rogov P."/>
            <person name="Ross K."/>
            <person name="Ryan E."/>
            <person name="Settipalli S."/>
            <person name="Shea T."/>
            <person name="Sherpa N."/>
            <person name="Shi L."/>
            <person name="Shih D."/>
            <person name="Sparrow T."/>
            <person name="Spaulding J."/>
            <person name="Stalker J."/>
            <person name="Stange-Thomann N."/>
            <person name="Stavropoulos S."/>
            <person name="Stone C."/>
            <person name="Strader C."/>
            <person name="Tesfaye S."/>
            <person name="Thomson T."/>
            <person name="Thoulutsang Y."/>
            <person name="Thoulutsang D."/>
            <person name="Topham K."/>
            <person name="Topping I."/>
            <person name="Tsamla T."/>
            <person name="Vassiliev H."/>
            <person name="Vo A."/>
            <person name="Wangchuk T."/>
            <person name="Wangdi T."/>
            <person name="Weiand M."/>
            <person name="Wilkinson J."/>
            <person name="Wilson A."/>
            <person name="Yadav S."/>
            <person name="Young G."/>
            <person name="Yu Q."/>
            <person name="Zembek L."/>
            <person name="Zhong D."/>
            <person name="Zimmer A."/>
            <person name="Zwirko Z."/>
            <person name="Jaffe D.B."/>
            <person name="Alvarez P."/>
            <person name="Brockman W."/>
            <person name="Butler J."/>
            <person name="Chin C."/>
            <person name="Gnerre S."/>
            <person name="Grabherr M."/>
            <person name="Kleber M."/>
            <person name="Mauceli E."/>
            <person name="MacCallum I."/>
        </authorList>
    </citation>
    <scope>NUCLEOTIDE SEQUENCE [LARGE SCALE GENOMIC DNA]</scope>
    <source>
        <strain evidence="9 11">TSC#14021-0224.01</strain>
    </source>
</reference>
<evidence type="ECO:0000256" key="3">
    <source>
        <dbReference type="ARBA" id="ARBA00022753"/>
    </source>
</evidence>
<dbReference type="Pfam" id="PF10358">
    <property type="entry name" value="NT-C2"/>
    <property type="match status" value="1"/>
</dbReference>
<dbReference type="Proteomes" id="UP000008711">
    <property type="component" value="Unassembled WGS sequence"/>
</dbReference>
<sequence length="965" mass="108676">MASVWKRLQRNFKRAAKFQFTASYHDLHLETTAKWRPSNLSIVWTRRSRRVASAPLPWEPDMMNPLVGNISWPVPDNHTISVTLFKDPRTHELEDKDWTFVIEDVTPMGKKRVLANASINMRKYASIESTQQSFTLTLKPASKKITAASLELTISCVFLREGKATDEDMQSVVSMMSVNNNDVAPLDDLEDIPDLDGFSEITDNFNDFTQQLEHMTTSLNGCIDVATPQSEADGKREAANKLDLPTAASGGSSGAEESLKTPNGLQHLVNKTPIKSPDEVKQPQQTPAEALRSKTNETFDKMVTSTPLEPNINKDNVKPKKKRALFLPEKEDEQDLRVESVKEDTTKTIGDNSTTKEKPKEESQSSKDASSVVVPSAKRPELQPLNLKKSYEPSPTPEPAPAPASVISESIGSGFSTSGSLNNSLKPVEKIVLKENTPGQDLLEWCKEVTKDYPNVKVTNLTTSWRNGMAFCAIIHHFVPELIDMSKLSAHDVVGNCRIGFDAAESLGIPRVIEPRDMNMLTVPDKLAVMTYLHQLRAHFTGKQLKIEQIGSTADESSYVIGDYKSDNLSQSRINFSHPKSLLLHQNSFDEEINGSNKSEQLSPTSKKDVKNLILYNSKNILDKVLSPTKDKNSINASQHANQSPMLSCQTPPPQDESLDKVAQPGGKENSSITTIDPQAASRILTRHKLMSEKAKLMMEKRKLNKTSDANDEERQQRLREQARRLILETRVKSGGSIESPTRPKLERTISPIHNGAEEFYAEHVKKLEHKEPGSPSHRLSDPKVLQSFNAIVDRVSPKHEKRGDKLSYIDSELEALEREQEAIDQKASNLEAKLRAVMGGNPKTEETEEQLLSQWFTLVNKKNALLRRQMQLNILEQEKDLERKYTMLNQELRAAQSVEDWRKTEVQREKERLLLEELMTIVDKRDQLVQHLHNQEIAIEDDQEIARKLEHVDISAEKDKCVLQ</sequence>
<dbReference type="SUPFAM" id="SSF47576">
    <property type="entry name" value="Calponin-homology domain, CH-domain"/>
    <property type="match status" value="1"/>
</dbReference>
<keyword evidence="11" id="KW-1185">Reference proteome</keyword>
<name>A0A0Q5VLQ9_DROER</name>
<feature type="region of interest" description="Disordered" evidence="5">
    <location>
        <begin position="631"/>
        <end position="685"/>
    </location>
</feature>
<organism evidence="9 11">
    <name type="scientific">Drosophila erecta</name>
    <name type="common">Fruit fly</name>
    <dbReference type="NCBI Taxonomy" id="7220"/>
    <lineage>
        <taxon>Eukaryota</taxon>
        <taxon>Metazoa</taxon>
        <taxon>Ecdysozoa</taxon>
        <taxon>Arthropoda</taxon>
        <taxon>Hexapoda</taxon>
        <taxon>Insecta</taxon>
        <taxon>Pterygota</taxon>
        <taxon>Neoptera</taxon>
        <taxon>Endopterygota</taxon>
        <taxon>Diptera</taxon>
        <taxon>Brachycera</taxon>
        <taxon>Muscomorpha</taxon>
        <taxon>Ephydroidea</taxon>
        <taxon>Drosophilidae</taxon>
        <taxon>Drosophila</taxon>
        <taxon>Sophophora</taxon>
    </lineage>
</organism>
<evidence type="ECO:0000313" key="9">
    <source>
        <dbReference type="EMBL" id="KQS62390.1"/>
    </source>
</evidence>
<feature type="domain" description="Calponin-homology (CH)" evidence="6">
    <location>
        <begin position="436"/>
        <end position="541"/>
    </location>
</feature>
<dbReference type="InterPro" id="IPR022735">
    <property type="entry name" value="bMERB_dom"/>
</dbReference>
<evidence type="ECO:0000259" key="7">
    <source>
        <dbReference type="PROSITE" id="PS51840"/>
    </source>
</evidence>
<dbReference type="InterPro" id="IPR019448">
    <property type="entry name" value="NT-C2"/>
</dbReference>
<dbReference type="PANTHER" id="PTHR23167">
    <property type="entry name" value="CALPONIN HOMOLOGY DOMAIN-CONTAINING PROTEIN DDB_G0272472-RELATED"/>
    <property type="match status" value="1"/>
</dbReference>
<feature type="region of interest" description="Disordered" evidence="5">
    <location>
        <begin position="244"/>
        <end position="408"/>
    </location>
</feature>
<keyword evidence="2" id="KW-0597">Phosphoprotein</keyword>
<dbReference type="PROSITE" id="PS50021">
    <property type="entry name" value="CH"/>
    <property type="match status" value="1"/>
</dbReference>
<feature type="compositionally biased region" description="Polar residues" evidence="5">
    <location>
        <begin position="634"/>
        <end position="650"/>
    </location>
</feature>
<dbReference type="EMBL" id="CH954179">
    <property type="protein sequence ID" value="KQS62390.1"/>
    <property type="molecule type" value="Genomic_DNA"/>
</dbReference>
<dbReference type="PANTHER" id="PTHR23167:SF46">
    <property type="entry name" value="EPS15 HOMOLOGY DOMAIN CONTAINING PROTEIN-BINDING PROTEIN 1, ISOFORM F"/>
    <property type="match status" value="1"/>
</dbReference>
<accession>A0A0Q5VLQ9</accession>
<keyword evidence="4" id="KW-0175">Coiled coil</keyword>
<evidence type="ECO:0000259" key="6">
    <source>
        <dbReference type="PROSITE" id="PS50021"/>
    </source>
</evidence>
<dbReference type="EMBL" id="CH954179">
    <property type="protein sequence ID" value="KQS62391.1"/>
    <property type="molecule type" value="Genomic_DNA"/>
</dbReference>
<gene>
    <name evidence="9" type="primary">Dere\GG22226</name>
    <name evidence="9" type="ORF">Dere_GG22226</name>
</gene>
<evidence type="ECO:0000313" key="11">
    <source>
        <dbReference type="Proteomes" id="UP000008711"/>
    </source>
</evidence>
<proteinExistence type="predicted"/>
<feature type="compositionally biased region" description="Basic and acidic residues" evidence="5">
    <location>
        <begin position="291"/>
        <end position="300"/>
    </location>
</feature>
<evidence type="ECO:0000313" key="10">
    <source>
        <dbReference type="EMBL" id="KQS62391.1"/>
    </source>
</evidence>
<protein>
    <submittedName>
        <fullName evidence="9">Uncharacterized protein, isoform B</fullName>
    </submittedName>
    <submittedName>
        <fullName evidence="10">Uncharacterized protein, isoform C</fullName>
    </submittedName>
</protein>
<dbReference type="AlphaFoldDB" id="A0A0Q5VLQ9"/>
<comment type="subcellular location">
    <subcellularLocation>
        <location evidence="1">Endosome</location>
    </subcellularLocation>
</comment>
<dbReference type="SMART" id="SM00033">
    <property type="entry name" value="CH"/>
    <property type="match status" value="1"/>
</dbReference>
<feature type="compositionally biased region" description="Basic and acidic residues" evidence="5">
    <location>
        <begin position="335"/>
        <end position="346"/>
    </location>
</feature>